<dbReference type="AlphaFoldDB" id="F8KUK3"/>
<evidence type="ECO:0000313" key="1">
    <source>
        <dbReference type="EMBL" id="CCB80938.1"/>
    </source>
</evidence>
<gene>
    <name evidence="1" type="ordered locus">HBZC1_p0580</name>
</gene>
<accession>F8KUK3</accession>
<keyword evidence="1" id="KW-0614">Plasmid</keyword>
<evidence type="ECO:0000313" key="2">
    <source>
        <dbReference type="Proteomes" id="UP000008387"/>
    </source>
</evidence>
<geneLocation type="plasmid" evidence="1 2">
    <name>phbz1</name>
</geneLocation>
<dbReference type="KEGG" id="hbi:HBZC1_p0580"/>
<keyword evidence="2" id="KW-1185">Reference proteome</keyword>
<dbReference type="Proteomes" id="UP000008387">
    <property type="component" value="Plasmid phbz1"/>
</dbReference>
<name>F8KUK3_HELBC</name>
<organism evidence="1 2">
    <name type="scientific">Helicobacter bizzozeronii (strain CIII-1)</name>
    <dbReference type="NCBI Taxonomy" id="1002804"/>
    <lineage>
        <taxon>Bacteria</taxon>
        <taxon>Pseudomonadati</taxon>
        <taxon>Campylobacterota</taxon>
        <taxon>Epsilonproteobacteria</taxon>
        <taxon>Campylobacterales</taxon>
        <taxon>Helicobacteraceae</taxon>
        <taxon>Helicobacter</taxon>
    </lineage>
</organism>
<dbReference type="HOGENOM" id="CLU_2537932_0_0_7"/>
<reference evidence="1 2" key="1">
    <citation type="journal article" date="2011" name="J. Bacteriol.">
        <title>Genome sequence of Helicobacter bizzozeronii strain CIII-1, an isolate from human gastric mucosa.</title>
        <authorList>
            <person name="Schott T."/>
            <person name="Rossi M."/>
            <person name="Hanninen M.L."/>
        </authorList>
    </citation>
    <scope>NUCLEOTIDE SEQUENCE [LARGE SCALE GENOMIC DNA]</scope>
    <source>
        <strain evidence="1 2">CIII-1</strain>
    </source>
</reference>
<proteinExistence type="predicted"/>
<sequence length="90" mass="10350">MFPKIKIYPYTLHATINNSIGDIKNHITLEQLVDLFLNPPTMPSLIERYVIDTIQTEASAQEIDFFAKSFNIPSQSVEHILSMKLNWGQE</sequence>
<dbReference type="EMBL" id="FR871758">
    <property type="protein sequence ID" value="CCB80938.1"/>
    <property type="molecule type" value="Genomic_DNA"/>
</dbReference>
<protein>
    <submittedName>
        <fullName evidence="1">Uncharacterized protein</fullName>
    </submittedName>
</protein>